<organism evidence="5 6">
    <name type="scientific">Membranihabitans marinus</name>
    <dbReference type="NCBI Taxonomy" id="1227546"/>
    <lineage>
        <taxon>Bacteria</taxon>
        <taxon>Pseudomonadati</taxon>
        <taxon>Bacteroidota</taxon>
        <taxon>Saprospiria</taxon>
        <taxon>Saprospirales</taxon>
        <taxon>Saprospiraceae</taxon>
        <taxon>Membranihabitans</taxon>
    </lineage>
</organism>
<feature type="domain" description="Tryptophan synthase beta chain-like PALP" evidence="4">
    <location>
        <begin position="20"/>
        <end position="331"/>
    </location>
</feature>
<gene>
    <name evidence="5" type="ORF">KUV50_02295</name>
</gene>
<keyword evidence="2" id="KW-0663">Pyridoxal phosphate</keyword>
<reference evidence="5" key="1">
    <citation type="submission" date="2021-06" db="EMBL/GenBank/DDBJ databases">
        <title>44 bacteria genomes isolated from Dapeng, Shenzhen.</title>
        <authorList>
            <person name="Zheng W."/>
            <person name="Yu S."/>
            <person name="Huang Y."/>
        </authorList>
    </citation>
    <scope>NUCLEOTIDE SEQUENCE</scope>
    <source>
        <strain evidence="5">DP5N28-2</strain>
    </source>
</reference>
<accession>A0A953HLY8</accession>
<dbReference type="InterPro" id="IPR036052">
    <property type="entry name" value="TrpB-like_PALP_sf"/>
</dbReference>
<dbReference type="RefSeq" id="WP_222578462.1">
    <property type="nucleotide sequence ID" value="NZ_JAHVHU010000002.1"/>
</dbReference>
<comment type="cofactor">
    <cofactor evidence="1">
        <name>pyridoxal 5'-phosphate</name>
        <dbReference type="ChEBI" id="CHEBI:597326"/>
    </cofactor>
</comment>
<dbReference type="SUPFAM" id="SSF53686">
    <property type="entry name" value="Tryptophan synthase beta subunit-like PLP-dependent enzymes"/>
    <property type="match status" value="1"/>
</dbReference>
<dbReference type="GO" id="GO:0009097">
    <property type="term" value="P:isoleucine biosynthetic process"/>
    <property type="evidence" value="ECO:0007669"/>
    <property type="project" value="TreeGrafter"/>
</dbReference>
<evidence type="ECO:0000259" key="4">
    <source>
        <dbReference type="Pfam" id="PF00291"/>
    </source>
</evidence>
<dbReference type="InterPro" id="IPR050147">
    <property type="entry name" value="Ser/Thr_Dehydratase"/>
</dbReference>
<dbReference type="PANTHER" id="PTHR48078:SF6">
    <property type="entry name" value="L-THREONINE DEHYDRATASE CATABOLIC TDCB"/>
    <property type="match status" value="1"/>
</dbReference>
<dbReference type="GO" id="GO:0004794">
    <property type="term" value="F:threonine deaminase activity"/>
    <property type="evidence" value="ECO:0007669"/>
    <property type="project" value="TreeGrafter"/>
</dbReference>
<dbReference type="GO" id="GO:0006567">
    <property type="term" value="P:L-threonine catabolic process"/>
    <property type="evidence" value="ECO:0007669"/>
    <property type="project" value="TreeGrafter"/>
</dbReference>
<dbReference type="Gene3D" id="3.40.50.1100">
    <property type="match status" value="2"/>
</dbReference>
<dbReference type="EMBL" id="JAHVHU010000002">
    <property type="protein sequence ID" value="MBY5956948.1"/>
    <property type="molecule type" value="Genomic_DNA"/>
</dbReference>
<evidence type="ECO:0000313" key="6">
    <source>
        <dbReference type="Proteomes" id="UP000753961"/>
    </source>
</evidence>
<dbReference type="GO" id="GO:0006565">
    <property type="term" value="P:L-serine catabolic process"/>
    <property type="evidence" value="ECO:0007669"/>
    <property type="project" value="TreeGrafter"/>
</dbReference>
<evidence type="ECO:0000256" key="3">
    <source>
        <dbReference type="ARBA" id="ARBA00023239"/>
    </source>
</evidence>
<dbReference type="InterPro" id="IPR001926">
    <property type="entry name" value="TrpB-like_PALP"/>
</dbReference>
<dbReference type="AlphaFoldDB" id="A0A953HLY8"/>
<evidence type="ECO:0000313" key="5">
    <source>
        <dbReference type="EMBL" id="MBY5956948.1"/>
    </source>
</evidence>
<dbReference type="GO" id="GO:0003941">
    <property type="term" value="F:L-serine ammonia-lyase activity"/>
    <property type="evidence" value="ECO:0007669"/>
    <property type="project" value="TreeGrafter"/>
</dbReference>
<sequence length="381" mass="41129">MKGIWAYSEFWHSGESGEMITMGEGHTPLIPARRLGKKYGLDHLYFKLETTNPSGSYKDRFAAASVSHLLSMGAKICLATSSGNTGSALAAYCARAGIPCVVVIVDGTPLGKLEQMQIYGAHTLMVKGFGLDERITTSVFEQLQALTTDLNTQVQISAYTYSPEGMRGVETIGLELAEQLPGDDIQVFSPSGGGGLTLAIGRGFQKWKNDHFGYMLPSLHCVQPDGNNTIVGPLKHGKRKAASIVQSTTNISGLQVPGVIDGNETMAICRSLGGTGHLVDDEMVFQLQAELASMEGIYCEPAGAVALAGAIQACQNQKIKKTDQVVCMITGHGFKDTGFIKRVSTDQNKYFDQFDSVEEYVRKIIKGEGQESRIMNQISNK</sequence>
<dbReference type="PANTHER" id="PTHR48078">
    <property type="entry name" value="THREONINE DEHYDRATASE, MITOCHONDRIAL-RELATED"/>
    <property type="match status" value="1"/>
</dbReference>
<keyword evidence="3" id="KW-0456">Lyase</keyword>
<dbReference type="Proteomes" id="UP000753961">
    <property type="component" value="Unassembled WGS sequence"/>
</dbReference>
<evidence type="ECO:0000256" key="2">
    <source>
        <dbReference type="ARBA" id="ARBA00022898"/>
    </source>
</evidence>
<evidence type="ECO:0000256" key="1">
    <source>
        <dbReference type="ARBA" id="ARBA00001933"/>
    </source>
</evidence>
<name>A0A953HLY8_9BACT</name>
<keyword evidence="6" id="KW-1185">Reference proteome</keyword>
<protein>
    <submittedName>
        <fullName evidence="5">Pyridoxal-phosphate dependent enzyme</fullName>
    </submittedName>
</protein>
<comment type="caution">
    <text evidence="5">The sequence shown here is derived from an EMBL/GenBank/DDBJ whole genome shotgun (WGS) entry which is preliminary data.</text>
</comment>
<proteinExistence type="predicted"/>
<dbReference type="Pfam" id="PF00291">
    <property type="entry name" value="PALP"/>
    <property type="match status" value="1"/>
</dbReference>